<dbReference type="InterPro" id="IPR027728">
    <property type="entry name" value="Topless_fam"/>
</dbReference>
<proteinExistence type="predicted"/>
<dbReference type="Pfam" id="PF21889">
    <property type="entry name" value="TPR1-like_2nd"/>
    <property type="match status" value="1"/>
</dbReference>
<dbReference type="PROSITE" id="PS50897">
    <property type="entry name" value="CTLH"/>
    <property type="match status" value="1"/>
</dbReference>
<evidence type="ECO:0000313" key="4">
    <source>
        <dbReference type="EMBL" id="PWA72650.1"/>
    </source>
</evidence>
<dbReference type="InterPro" id="IPR006595">
    <property type="entry name" value="CTLH_C"/>
</dbReference>
<keyword evidence="1" id="KW-0853">WD repeat</keyword>
<gene>
    <name evidence="4" type="ORF">CTI12_AA265920</name>
</gene>
<evidence type="ECO:0000259" key="3">
    <source>
        <dbReference type="PROSITE" id="PS50897"/>
    </source>
</evidence>
<accession>A0A2U1NGS0</accession>
<keyword evidence="5" id="KW-1185">Reference proteome</keyword>
<evidence type="ECO:0000256" key="2">
    <source>
        <dbReference type="ARBA" id="ARBA00022737"/>
    </source>
</evidence>
<reference evidence="4 5" key="1">
    <citation type="journal article" date="2018" name="Mol. Plant">
        <title>The genome of Artemisia annua provides insight into the evolution of Asteraceae family and artemisinin biosynthesis.</title>
        <authorList>
            <person name="Shen Q."/>
            <person name="Zhang L."/>
            <person name="Liao Z."/>
            <person name="Wang S."/>
            <person name="Yan T."/>
            <person name="Shi P."/>
            <person name="Liu M."/>
            <person name="Fu X."/>
            <person name="Pan Q."/>
            <person name="Wang Y."/>
            <person name="Lv Z."/>
            <person name="Lu X."/>
            <person name="Zhang F."/>
            <person name="Jiang W."/>
            <person name="Ma Y."/>
            <person name="Chen M."/>
            <person name="Hao X."/>
            <person name="Li L."/>
            <person name="Tang Y."/>
            <person name="Lv G."/>
            <person name="Zhou Y."/>
            <person name="Sun X."/>
            <person name="Brodelius P.E."/>
            <person name="Rose J.K.C."/>
            <person name="Tang K."/>
        </authorList>
    </citation>
    <scope>NUCLEOTIDE SEQUENCE [LARGE SCALE GENOMIC DNA]</scope>
    <source>
        <strain evidence="5">cv. Huhao1</strain>
        <tissue evidence="4">Leaf</tissue>
    </source>
</reference>
<dbReference type="OrthoDB" id="1602884at2759"/>
<dbReference type="Proteomes" id="UP000245207">
    <property type="component" value="Unassembled WGS sequence"/>
</dbReference>
<name>A0A2U1NGS0_ARTAN</name>
<dbReference type="InterPro" id="IPR054532">
    <property type="entry name" value="TPL_SMU1_LisH-like"/>
</dbReference>
<evidence type="ECO:0000256" key="1">
    <source>
        <dbReference type="ARBA" id="ARBA00022574"/>
    </source>
</evidence>
<sequence>MSSLYRELVFLILQFQNEEMFKDTVHRLEQESGFFFNMHHFEELVMSGDWEEVKNYLAAFTKVGDNKYSMKIYFEMFGEHQFFKKSDVGPKIAPYNKEKQSVTISL</sequence>
<dbReference type="GO" id="GO:0006355">
    <property type="term" value="P:regulation of DNA-templated transcription"/>
    <property type="evidence" value="ECO:0007669"/>
    <property type="project" value="InterPro"/>
</dbReference>
<dbReference type="AlphaFoldDB" id="A0A2U1NGS0"/>
<evidence type="ECO:0000313" key="5">
    <source>
        <dbReference type="Proteomes" id="UP000245207"/>
    </source>
</evidence>
<protein>
    <recommendedName>
        <fullName evidence="3">CTLH domain-containing protein</fullName>
    </recommendedName>
</protein>
<comment type="caution">
    <text evidence="4">The sequence shown here is derived from an EMBL/GenBank/DDBJ whole genome shotgun (WGS) entry which is preliminary data.</text>
</comment>
<dbReference type="STRING" id="35608.A0A2U1NGS0"/>
<dbReference type="PANTHER" id="PTHR44083">
    <property type="entry name" value="TOPLESS-RELATED PROTEIN 1-RELATED"/>
    <property type="match status" value="1"/>
</dbReference>
<organism evidence="4 5">
    <name type="scientific">Artemisia annua</name>
    <name type="common">Sweet wormwood</name>
    <dbReference type="NCBI Taxonomy" id="35608"/>
    <lineage>
        <taxon>Eukaryota</taxon>
        <taxon>Viridiplantae</taxon>
        <taxon>Streptophyta</taxon>
        <taxon>Embryophyta</taxon>
        <taxon>Tracheophyta</taxon>
        <taxon>Spermatophyta</taxon>
        <taxon>Magnoliopsida</taxon>
        <taxon>eudicotyledons</taxon>
        <taxon>Gunneridae</taxon>
        <taxon>Pentapetalae</taxon>
        <taxon>asterids</taxon>
        <taxon>campanulids</taxon>
        <taxon>Asterales</taxon>
        <taxon>Asteraceae</taxon>
        <taxon>Asteroideae</taxon>
        <taxon>Anthemideae</taxon>
        <taxon>Artemisiinae</taxon>
        <taxon>Artemisia</taxon>
    </lineage>
</organism>
<keyword evidence="2" id="KW-0677">Repeat</keyword>
<dbReference type="EMBL" id="PKPP01002866">
    <property type="protein sequence ID" value="PWA72650.1"/>
    <property type="molecule type" value="Genomic_DNA"/>
</dbReference>
<dbReference type="PANTHER" id="PTHR44083:SF35">
    <property type="entry name" value="TOPLESS-RELATED PROTEIN 4-LIKE ISOFORM X1"/>
    <property type="match status" value="1"/>
</dbReference>
<dbReference type="InterPro" id="IPR054080">
    <property type="entry name" value="TPR1-like_2nd"/>
</dbReference>
<feature type="domain" description="CTLH" evidence="3">
    <location>
        <begin position="34"/>
        <end position="76"/>
    </location>
</feature>
<dbReference type="Pfam" id="PF17814">
    <property type="entry name" value="LisH_TPL"/>
    <property type="match status" value="1"/>
</dbReference>